<reference evidence="1" key="2">
    <citation type="submission" date="2015-11" db="EMBL/GenBank/DDBJ databases">
        <authorList>
            <person name="Zhang Y."/>
            <person name="Guo Z."/>
        </authorList>
    </citation>
    <scope>NUCLEOTIDE SEQUENCE</scope>
</reference>
<dbReference type="Proteomes" id="UP000017246">
    <property type="component" value="Unassembled WGS sequence"/>
</dbReference>
<evidence type="ECO:0000313" key="2">
    <source>
        <dbReference type="Proteomes" id="UP000017246"/>
    </source>
</evidence>
<keyword evidence="2" id="KW-1185">Reference proteome</keyword>
<reference evidence="1" key="1">
    <citation type="journal article" date="2013" name="Nature">
        <title>The genomes of four tapeworm species reveal adaptations to parasitism.</title>
        <authorList>
            <person name="Tsai I.J."/>
            <person name="Zarowiecki M."/>
            <person name="Holroyd N."/>
            <person name="Garciarrubio A."/>
            <person name="Sanchez-Flores A."/>
            <person name="Brooks K.L."/>
            <person name="Tracey A."/>
            <person name="Bobes R.J."/>
            <person name="Fragoso G."/>
            <person name="Sciutto E."/>
            <person name="Aslett M."/>
            <person name="Beasley H."/>
            <person name="Bennett H.M."/>
            <person name="Cai J."/>
            <person name="Camicia F."/>
            <person name="Clark R."/>
            <person name="Cucher M."/>
            <person name="De Silva N."/>
            <person name="Day T.A."/>
            <person name="Deplazes P."/>
            <person name="Estrada K."/>
            <person name="Fernandez C."/>
            <person name="Holland P.W."/>
            <person name="Hou J."/>
            <person name="Hu S."/>
            <person name="Huckvale T."/>
            <person name="Hung S.S."/>
            <person name="Kamenetzky L."/>
            <person name="Keane J.A."/>
            <person name="Kiss F."/>
            <person name="Koziol U."/>
            <person name="Lambert O."/>
            <person name="Liu K."/>
            <person name="Luo X."/>
            <person name="Luo Y."/>
            <person name="Macchiaroli N."/>
            <person name="Nichol S."/>
            <person name="Paps J."/>
            <person name="Parkinson J."/>
            <person name="Pouchkina-Stantcheva N."/>
            <person name="Riddiford N."/>
            <person name="Rosenzvit M."/>
            <person name="Salinas G."/>
            <person name="Wasmuth J.D."/>
            <person name="Zamanian M."/>
            <person name="Zheng Y."/>
            <person name="Cai X."/>
            <person name="Soberon X."/>
            <person name="Olson P.D."/>
            <person name="Laclette J.P."/>
            <person name="Brehm K."/>
            <person name="Berriman M."/>
            <person name="Garciarrubio A."/>
            <person name="Bobes R.J."/>
            <person name="Fragoso G."/>
            <person name="Sanchez-Flores A."/>
            <person name="Estrada K."/>
            <person name="Cevallos M.A."/>
            <person name="Morett E."/>
            <person name="Gonzalez V."/>
            <person name="Portillo T."/>
            <person name="Ochoa-Leyva A."/>
            <person name="Jose M.V."/>
            <person name="Sciutto E."/>
            <person name="Landa A."/>
            <person name="Jimenez L."/>
            <person name="Valdes V."/>
            <person name="Carrero J.C."/>
            <person name="Larralde C."/>
            <person name="Morales-Montor J."/>
            <person name="Limon-Lason J."/>
            <person name="Soberon X."/>
            <person name="Laclette J.P."/>
        </authorList>
    </citation>
    <scope>NUCLEOTIDE SEQUENCE [LARGE SCALE GENOMIC DNA]</scope>
</reference>
<accession>A0A068Y2E9</accession>
<protein>
    <submittedName>
        <fullName evidence="1">Hypothetical transcript</fullName>
    </submittedName>
</protein>
<gene>
    <name evidence="1" type="ORF">EmuJ_000335875</name>
</gene>
<name>A0A068Y2E9_ECHMU</name>
<proteinExistence type="predicted"/>
<dbReference type="EMBL" id="LN902847">
    <property type="protein sequence ID" value="CDS36277.1"/>
    <property type="molecule type" value="Genomic_DNA"/>
</dbReference>
<dbReference type="AlphaFoldDB" id="A0A068Y2E9"/>
<evidence type="ECO:0000313" key="1">
    <source>
        <dbReference type="EMBL" id="CDS36277.1"/>
    </source>
</evidence>
<sequence>MAKLYVVCPYGWRFADSNNSSVLTRIRLVPVTVQTLTFLMQLVERTNRQY</sequence>
<organism evidence="1 2">
    <name type="scientific">Echinococcus multilocularis</name>
    <name type="common">Fox tapeworm</name>
    <dbReference type="NCBI Taxonomy" id="6211"/>
    <lineage>
        <taxon>Eukaryota</taxon>
        <taxon>Metazoa</taxon>
        <taxon>Spiralia</taxon>
        <taxon>Lophotrochozoa</taxon>
        <taxon>Platyhelminthes</taxon>
        <taxon>Cestoda</taxon>
        <taxon>Eucestoda</taxon>
        <taxon>Cyclophyllidea</taxon>
        <taxon>Taeniidae</taxon>
        <taxon>Echinococcus</taxon>
    </lineage>
</organism>